<evidence type="ECO:0000256" key="2">
    <source>
        <dbReference type="ARBA" id="ARBA00006311"/>
    </source>
</evidence>
<dbReference type="Proteomes" id="UP000694409">
    <property type="component" value="Unassembled WGS sequence"/>
</dbReference>
<evidence type="ECO:0000313" key="7">
    <source>
        <dbReference type="Proteomes" id="UP000694409"/>
    </source>
</evidence>
<dbReference type="InterPro" id="IPR004279">
    <property type="entry name" value="Perilipin"/>
</dbReference>
<keyword evidence="7" id="KW-1185">Reference proteome</keyword>
<dbReference type="SUPFAM" id="SSF109775">
    <property type="entry name" value="Mannose-6-phosphate receptor binding protein 1 (Tip47), C-terminal domain"/>
    <property type="match status" value="1"/>
</dbReference>
<sequence length="546" mass="57767">MATSEPTPAQPKAEEQQVSAGKAGNLGAIHRVPAWRQGSGFSHPPMGLEGHGSTPKPSPGCWEHTPPPIPCEIWGSLSPTLTLSPSGPQNIGTRVANLPLVSSAYDMVSSAYTCTKESHPYVRSVCDVAEKGVKTLTAAAVSGAQPLLTRLEPQISSANEFACKGLDKLEEKLPILQQPPQKIISDTKLLVTSTVTGARDVLTSTVAGAKDAVSSRMAGARDAVSNTVAGARDAVSNTVAGAKDAVAGAKDVVSITMTGAKDAVSSRVTGVMDMTKGAVQGGVELTRSAVSSGVSTVGQMVASGVDSVLGKSEELVDHYLPMTDEELAKLATAVEGFEPEQQKQQHSYFVRLGSLSTKVRHRALQHSLYKLQSARQSSQDLLAQLQRTLDLVEELKQGVDQRLQGGQEKLQQLWLDWSKKQPGGAKDQVPPEAVESGTVTMLQGLSQQLQSSCQPLVSSLQGLPATVQDTAGQVRQNVEELQAALAPVTSLQDVTGSVLARARGHATKARQLMDELVEHVARNTPLTWLVGPFAPSGKRPEEREME</sequence>
<evidence type="ECO:0000313" key="6">
    <source>
        <dbReference type="Ensembl" id="ENSSCAP00000009444.1"/>
    </source>
</evidence>
<dbReference type="Gene3D" id="3.30.720.170">
    <property type="entry name" value="Perilipin, alpha-beta domain"/>
    <property type="match status" value="1"/>
</dbReference>
<keyword evidence="4" id="KW-0175">Coiled coil</keyword>
<evidence type="ECO:0008006" key="8">
    <source>
        <dbReference type="Google" id="ProtNLM"/>
    </source>
</evidence>
<feature type="coiled-coil region" evidence="4">
    <location>
        <begin position="375"/>
        <end position="402"/>
    </location>
</feature>
<evidence type="ECO:0000256" key="1">
    <source>
        <dbReference type="ARBA" id="ARBA00004502"/>
    </source>
</evidence>
<dbReference type="GeneTree" id="ENSGT00950000182920"/>
<evidence type="ECO:0000256" key="4">
    <source>
        <dbReference type="SAM" id="Coils"/>
    </source>
</evidence>
<dbReference type="Ensembl" id="ENSSCAT00000010660.1">
    <property type="protein sequence ID" value="ENSSCAP00000009444.1"/>
    <property type="gene ID" value="ENSSCAG00000007183.1"/>
</dbReference>
<proteinExistence type="inferred from homology"/>
<dbReference type="AlphaFoldDB" id="A0A8C9MX70"/>
<dbReference type="GO" id="GO:0019915">
    <property type="term" value="P:lipid storage"/>
    <property type="evidence" value="ECO:0007669"/>
    <property type="project" value="TreeGrafter"/>
</dbReference>
<dbReference type="Gene3D" id="6.10.140.1430">
    <property type="match status" value="1"/>
</dbReference>
<dbReference type="GO" id="GO:0005811">
    <property type="term" value="C:lipid droplet"/>
    <property type="evidence" value="ECO:0007669"/>
    <property type="project" value="UniProtKB-SubCell"/>
</dbReference>
<comment type="similarity">
    <text evidence="2">Belongs to the perilipin family.</text>
</comment>
<protein>
    <recommendedName>
        <fullName evidence="8">Perilipin</fullName>
    </recommendedName>
</protein>
<dbReference type="PIRSF" id="PIRSF036881">
    <property type="entry name" value="PAT"/>
    <property type="match status" value="1"/>
</dbReference>
<dbReference type="Pfam" id="PF03036">
    <property type="entry name" value="Perilipin"/>
    <property type="match status" value="2"/>
</dbReference>
<evidence type="ECO:0000256" key="5">
    <source>
        <dbReference type="SAM" id="MobiDB-lite"/>
    </source>
</evidence>
<organism evidence="6 7">
    <name type="scientific">Serinus canaria</name>
    <name type="common">Island canary</name>
    <name type="synonym">Fringilla canaria</name>
    <dbReference type="NCBI Taxonomy" id="9135"/>
    <lineage>
        <taxon>Eukaryota</taxon>
        <taxon>Metazoa</taxon>
        <taxon>Chordata</taxon>
        <taxon>Craniata</taxon>
        <taxon>Vertebrata</taxon>
        <taxon>Euteleostomi</taxon>
        <taxon>Archelosauria</taxon>
        <taxon>Archosauria</taxon>
        <taxon>Dinosauria</taxon>
        <taxon>Saurischia</taxon>
        <taxon>Theropoda</taxon>
        <taxon>Coelurosauria</taxon>
        <taxon>Aves</taxon>
        <taxon>Neognathae</taxon>
        <taxon>Neoaves</taxon>
        <taxon>Telluraves</taxon>
        <taxon>Australaves</taxon>
        <taxon>Passeriformes</taxon>
        <taxon>Passeroidea</taxon>
        <taxon>Fringillidae</taxon>
        <taxon>Carduelinae</taxon>
        <taxon>Serinus</taxon>
    </lineage>
</organism>
<comment type="subcellular location">
    <subcellularLocation>
        <location evidence="1">Lipid droplet</location>
    </subcellularLocation>
</comment>
<reference evidence="6" key="1">
    <citation type="submission" date="2025-08" db="UniProtKB">
        <authorList>
            <consortium name="Ensembl"/>
        </authorList>
    </citation>
    <scope>IDENTIFICATION</scope>
</reference>
<name>A0A8C9MX70_SERCA</name>
<feature type="region of interest" description="Disordered" evidence="5">
    <location>
        <begin position="1"/>
        <end position="64"/>
    </location>
</feature>
<keyword evidence="3" id="KW-0551">Lipid droplet</keyword>
<evidence type="ECO:0000256" key="3">
    <source>
        <dbReference type="ARBA" id="ARBA00022677"/>
    </source>
</evidence>
<reference evidence="6" key="2">
    <citation type="submission" date="2025-09" db="UniProtKB">
        <authorList>
            <consortium name="Ensembl"/>
        </authorList>
    </citation>
    <scope>IDENTIFICATION</scope>
</reference>
<dbReference type="Gene3D" id="1.20.120.340">
    <property type="entry name" value="Flagellar protein FliS"/>
    <property type="match status" value="1"/>
</dbReference>
<dbReference type="PANTHER" id="PTHR14024">
    <property type="entry name" value="PERILIPIN"/>
    <property type="match status" value="1"/>
</dbReference>
<dbReference type="GO" id="GO:0005829">
    <property type="term" value="C:cytosol"/>
    <property type="evidence" value="ECO:0007669"/>
    <property type="project" value="TreeGrafter"/>
</dbReference>
<dbReference type="PANTHER" id="PTHR14024:SF11">
    <property type="entry name" value="PERILIPIN-3"/>
    <property type="match status" value="1"/>
</dbReference>
<dbReference type="GO" id="GO:0010890">
    <property type="term" value="P:positive regulation of triglyceride storage"/>
    <property type="evidence" value="ECO:0007669"/>
    <property type="project" value="TreeGrafter"/>
</dbReference>
<accession>A0A8C9MX70</accession>